<proteinExistence type="predicted"/>
<organism evidence="3 4">
    <name type="scientific">Digitaria exilis</name>
    <dbReference type="NCBI Taxonomy" id="1010633"/>
    <lineage>
        <taxon>Eukaryota</taxon>
        <taxon>Viridiplantae</taxon>
        <taxon>Streptophyta</taxon>
        <taxon>Embryophyta</taxon>
        <taxon>Tracheophyta</taxon>
        <taxon>Spermatophyta</taxon>
        <taxon>Magnoliopsida</taxon>
        <taxon>Liliopsida</taxon>
        <taxon>Poales</taxon>
        <taxon>Poaceae</taxon>
        <taxon>PACMAD clade</taxon>
        <taxon>Panicoideae</taxon>
        <taxon>Panicodae</taxon>
        <taxon>Paniceae</taxon>
        <taxon>Anthephorinae</taxon>
        <taxon>Digitaria</taxon>
    </lineage>
</organism>
<evidence type="ECO:0000313" key="3">
    <source>
        <dbReference type="EMBL" id="KAF8755809.1"/>
    </source>
</evidence>
<dbReference type="Pfam" id="PF20241">
    <property type="entry name" value="DUF6598"/>
    <property type="match status" value="1"/>
</dbReference>
<dbReference type="EMBL" id="JACEFO010000825">
    <property type="protein sequence ID" value="KAF8755809.1"/>
    <property type="molecule type" value="Genomic_DNA"/>
</dbReference>
<feature type="domain" description="DUF6598" evidence="2">
    <location>
        <begin position="148"/>
        <end position="314"/>
    </location>
</feature>
<name>A0A835KPB0_9POAL</name>
<dbReference type="Proteomes" id="UP000636709">
    <property type="component" value="Unassembled WGS sequence"/>
</dbReference>
<evidence type="ECO:0000313" key="4">
    <source>
        <dbReference type="Proteomes" id="UP000636709"/>
    </source>
</evidence>
<dbReference type="InterPro" id="IPR046533">
    <property type="entry name" value="DUF6598"/>
</dbReference>
<comment type="caution">
    <text evidence="3">The sequence shown here is derived from an EMBL/GenBank/DDBJ whole genome shotgun (WGS) entry which is preliminary data.</text>
</comment>
<dbReference type="OrthoDB" id="4927890at2759"/>
<sequence length="929" mass="104032">MAADDFDGLPMFVEDDDEEAAAAKQKRRQQSQKPRGKLPWEDETPEERAKAGLSLAMMKKLYEYDPKSGHGCYTRVWFVDFSTLDIDEESIALAPKLHSSSIFTFGTIIFFSTCKINLISFFSAQYGPMRFTDSLIGDDYDLSDSESLSVLCLKIRSSDAGYPINVYGTVIVRDRLDMKCIYIFRRNRNNCQLLESEGESLILTGPTRGIVFSCDAYFETNLKIKEDKESGDRQFSKAMIDVDIAKVARGGQTRTIVSWLSEVDLIFAYVKNALEGTIEMAILSGPDVFDGKITVYTTDVPNHILLYDSDVHGPNSWGRGAPSSIRVSLLVFNTARKRFRLTAAPDRQGLRLEMARAVLSRGELCFLAFAGSPVATAPADRHLEMWMLVGDDDLSGDGPRWRLRERIWLDSADLLPAFVGAEAVEGAEKGEEIFIRQGDRIDTYNFREHLWHKVSVTKSASLLMHRASVLRPEVIFGKAARALVLPRCLVIVWGSWRRLCRTTCSWRSWPACRRAPSAASAPCAGHGAPSPPPSFDRALAGRLHAVAKATTNLYLSGLNFDLFHGRWHGSNSARQDVAGPPRRDVAFAEHDLDMFSASRVHGSWDGVLCLQLYHRFTRPVYHTLPRGMDYVLWNPLTKAFATVPTPPGRGRVIGGYAHPVTRRFHLLHSSDEPVVPVHVGDLELLDPVTFKVMQVGDDAGWRELPPPQDQHGTSPSIFMVAGRDRPVSAHGNLHWLVLQRETRKVTLLVFDTARERFFLTAAPDLPGLRMEMALAVVSRGELCVLAFVGSPVATAPEDRHLEMWMLVDDDDHHSGDGPRWRLRQRIRLFRRDGVDLLPEFMDATAVVEAVEGGEEGEEIFIRQGDRIDAYNLREDAWRKVGVTKDASLVMHRASVLPPEVTFGAAARALVPPSTDRFGELRRYFTYLGL</sequence>
<dbReference type="AlphaFoldDB" id="A0A835KPB0"/>
<feature type="compositionally biased region" description="Basic residues" evidence="1">
    <location>
        <begin position="24"/>
        <end position="36"/>
    </location>
</feature>
<protein>
    <recommendedName>
        <fullName evidence="2">DUF6598 domain-containing protein</fullName>
    </recommendedName>
</protein>
<reference evidence="3" key="1">
    <citation type="submission" date="2020-07" db="EMBL/GenBank/DDBJ databases">
        <title>Genome sequence and genetic diversity analysis of an under-domesticated orphan crop, white fonio (Digitaria exilis).</title>
        <authorList>
            <person name="Bennetzen J.L."/>
            <person name="Chen S."/>
            <person name="Ma X."/>
            <person name="Wang X."/>
            <person name="Yssel A.E.J."/>
            <person name="Chaluvadi S.R."/>
            <person name="Johnson M."/>
            <person name="Gangashetty P."/>
            <person name="Hamidou F."/>
            <person name="Sanogo M.D."/>
            <person name="Zwaenepoel A."/>
            <person name="Wallace J."/>
            <person name="Van De Peer Y."/>
            <person name="Van Deynze A."/>
        </authorList>
    </citation>
    <scope>NUCLEOTIDE SEQUENCE</scope>
    <source>
        <tissue evidence="3">Leaves</tissue>
    </source>
</reference>
<dbReference type="PANTHER" id="PTHR33065">
    <property type="entry name" value="OS07G0486400 PROTEIN"/>
    <property type="match status" value="1"/>
</dbReference>
<dbReference type="PANTHER" id="PTHR33065:SF163">
    <property type="entry name" value="OS05G0112700 PROTEIN"/>
    <property type="match status" value="1"/>
</dbReference>
<keyword evidence="4" id="KW-1185">Reference proteome</keyword>
<evidence type="ECO:0000259" key="2">
    <source>
        <dbReference type="Pfam" id="PF20241"/>
    </source>
</evidence>
<accession>A0A835KPB0</accession>
<feature type="region of interest" description="Disordered" evidence="1">
    <location>
        <begin position="17"/>
        <end position="46"/>
    </location>
</feature>
<evidence type="ECO:0000256" key="1">
    <source>
        <dbReference type="SAM" id="MobiDB-lite"/>
    </source>
</evidence>
<gene>
    <name evidence="3" type="ORF">HU200_011281</name>
</gene>